<dbReference type="GO" id="GO:0005694">
    <property type="term" value="C:chromosome"/>
    <property type="evidence" value="ECO:0007669"/>
    <property type="project" value="TreeGrafter"/>
</dbReference>
<name>A0A0E9MS49_9SPHN</name>
<proteinExistence type="predicted"/>
<feature type="domain" description="ParB-like N-terminal" evidence="2">
    <location>
        <begin position="4"/>
        <end position="100"/>
    </location>
</feature>
<evidence type="ECO:0000313" key="3">
    <source>
        <dbReference type="EMBL" id="GAO40602.1"/>
    </source>
</evidence>
<dbReference type="Pfam" id="PF02195">
    <property type="entry name" value="ParB_N"/>
    <property type="match status" value="1"/>
</dbReference>
<keyword evidence="4" id="KW-1185">Reference proteome</keyword>
<organism evidence="3 4">
    <name type="scientific">Sphingomonas changbaiensis NBRC 104936</name>
    <dbReference type="NCBI Taxonomy" id="1219043"/>
    <lineage>
        <taxon>Bacteria</taxon>
        <taxon>Pseudomonadati</taxon>
        <taxon>Pseudomonadota</taxon>
        <taxon>Alphaproteobacteria</taxon>
        <taxon>Sphingomonadales</taxon>
        <taxon>Sphingomonadaceae</taxon>
        <taxon>Sphingomonas</taxon>
    </lineage>
</organism>
<dbReference type="InterPro" id="IPR003115">
    <property type="entry name" value="ParB_N"/>
</dbReference>
<dbReference type="Gene3D" id="1.10.10.2830">
    <property type="match status" value="1"/>
</dbReference>
<dbReference type="Proteomes" id="UP000033202">
    <property type="component" value="Unassembled WGS sequence"/>
</dbReference>
<dbReference type="InterPro" id="IPR036086">
    <property type="entry name" value="ParB/Sulfiredoxin_sf"/>
</dbReference>
<evidence type="ECO:0000256" key="1">
    <source>
        <dbReference type="SAM" id="MobiDB-lite"/>
    </source>
</evidence>
<dbReference type="PANTHER" id="PTHR33375:SF7">
    <property type="entry name" value="CHROMOSOME 2-PARTITIONING PROTEIN PARB-RELATED"/>
    <property type="match status" value="1"/>
</dbReference>
<gene>
    <name evidence="3" type="ORF">SCH01S_49_00160</name>
</gene>
<dbReference type="PANTHER" id="PTHR33375">
    <property type="entry name" value="CHROMOSOME-PARTITIONING PROTEIN PARB-RELATED"/>
    <property type="match status" value="1"/>
</dbReference>
<accession>A0A0E9MS49</accession>
<dbReference type="OrthoDB" id="9813122at2"/>
<evidence type="ECO:0000313" key="4">
    <source>
        <dbReference type="Proteomes" id="UP000033202"/>
    </source>
</evidence>
<reference evidence="3 4" key="1">
    <citation type="submission" date="2015-04" db="EMBL/GenBank/DDBJ databases">
        <title>Whole genome shotgun sequence of Sphingomonas changbaiensis NBRC 104936.</title>
        <authorList>
            <person name="Katano-Makiyama Y."/>
            <person name="Hosoyama A."/>
            <person name="Hashimoto M."/>
            <person name="Noguchi M."/>
            <person name="Tsuchikane K."/>
            <person name="Ohji S."/>
            <person name="Yamazoe A."/>
            <person name="Ichikawa N."/>
            <person name="Kimura A."/>
            <person name="Fujita N."/>
        </authorList>
    </citation>
    <scope>NUCLEOTIDE SEQUENCE [LARGE SCALE GENOMIC DNA]</scope>
    <source>
        <strain evidence="3 4">NBRC 104936</strain>
    </source>
</reference>
<dbReference type="GO" id="GO:0007059">
    <property type="term" value="P:chromosome segregation"/>
    <property type="evidence" value="ECO:0007669"/>
    <property type="project" value="TreeGrafter"/>
</dbReference>
<dbReference type="SUPFAM" id="SSF109709">
    <property type="entry name" value="KorB DNA-binding domain-like"/>
    <property type="match status" value="1"/>
</dbReference>
<feature type="region of interest" description="Disordered" evidence="1">
    <location>
        <begin position="566"/>
        <end position="588"/>
    </location>
</feature>
<sequence length="588" mass="63535">MELRHIALGQLTVSVTNMRGKAKADIANILPSVRARGVLVPLIVRANGTPDTFEIVAGKRRYFAAVTVAEEACGIDPLPCAVMEAGDDAAALEASLIENIARLDPDEVTRWESFTRLVREGRSPEQIALTFGLTELQVKRTLALGNLVPRIRQLYRRDEIDRASVQHLTLASKERQREWLALFDADPLRCPMGYSLKAWLFGGQTIPTKAALFDLAEYQGAIVSDLFGEDSYFACADTFWTAQNAAIEAKAAQYRDAGWSEVIVLPAGTYFHSWEHERCPKRKGGKVFIAVSPRGDVAIHEGYVSLKEARQRERQAGGEAPAKPVRPEVSAPLQNYIDLHRHAAVRAKLTSAPSIALRVMVAHAIAGSCLWTVRVEPQRGHSDAIAESVETCASETAFDEKRRAVLTLLGFDPEAPTVTGGYDGPADVAGLVAKLLTLPDEAVLDILAIVMGETLAAGTPLIELLGRELSVSVAEVWQPDDALLDLLRDREVLDAVLAEVAGQTVASANASATAKVKRRIVRDCLTGENGRAKVEGWVPKWMAFPPAAYTGRGGVGTVSRAAQLAEMTAPEPQADAEEPPAPELAHAA</sequence>
<dbReference type="InterPro" id="IPR050336">
    <property type="entry name" value="Chromosome_partition/occlusion"/>
</dbReference>
<dbReference type="RefSeq" id="WP_046349396.1">
    <property type="nucleotide sequence ID" value="NZ_BBWU01000049.1"/>
</dbReference>
<dbReference type="AlphaFoldDB" id="A0A0E9MS49"/>
<dbReference type="Gene3D" id="3.90.1530.30">
    <property type="match status" value="1"/>
</dbReference>
<protein>
    <submittedName>
        <fullName evidence="3">Putative ParB family partitioning protein</fullName>
    </submittedName>
</protein>
<dbReference type="SMART" id="SM00470">
    <property type="entry name" value="ParB"/>
    <property type="match status" value="1"/>
</dbReference>
<dbReference type="STRING" id="1219043.SCH01S_49_00160"/>
<dbReference type="SUPFAM" id="SSF110849">
    <property type="entry name" value="ParB/Sulfiredoxin"/>
    <property type="match status" value="1"/>
</dbReference>
<comment type="caution">
    <text evidence="3">The sequence shown here is derived from an EMBL/GenBank/DDBJ whole genome shotgun (WGS) entry which is preliminary data.</text>
</comment>
<dbReference type="EMBL" id="BBWU01000049">
    <property type="protein sequence ID" value="GAO40602.1"/>
    <property type="molecule type" value="Genomic_DNA"/>
</dbReference>
<evidence type="ECO:0000259" key="2">
    <source>
        <dbReference type="SMART" id="SM00470"/>
    </source>
</evidence>